<gene>
    <name evidence="1" type="ORF">KUCAC02_000360</name>
</gene>
<evidence type="ECO:0000313" key="1">
    <source>
        <dbReference type="EMBL" id="KAI4808296.1"/>
    </source>
</evidence>
<dbReference type="Proteomes" id="UP001057452">
    <property type="component" value="Chromosome 18"/>
</dbReference>
<name>A0ACB9W614_CHAAC</name>
<feature type="non-terminal residue" evidence="1">
    <location>
        <position position="1"/>
    </location>
</feature>
<sequence length="217" mass="24386">VRGQNSSESTFRLLDSNKDGSLSVEELQEKLVLVQEEELLLSEEEAVALMGGGRQMDLPMFQHSLWDVLNTENRVKIRGIVDAEDTHLKAADTAAEREASSLKKVEEAYDTINMEISDLRKKLAIDYGPDWEFLFLNSQCYQLNVYEYTYNLCPFNQVTQKSTAGTEVSLGPDPVFLLLSFFSGVGDVGGDSEDPYSQMVYENGETLLARRLPQVLQ</sequence>
<organism evidence="1 2">
    <name type="scientific">Chaenocephalus aceratus</name>
    <name type="common">Blackfin icefish</name>
    <name type="synonym">Chaenichthys aceratus</name>
    <dbReference type="NCBI Taxonomy" id="36190"/>
    <lineage>
        <taxon>Eukaryota</taxon>
        <taxon>Metazoa</taxon>
        <taxon>Chordata</taxon>
        <taxon>Craniata</taxon>
        <taxon>Vertebrata</taxon>
        <taxon>Euteleostomi</taxon>
        <taxon>Actinopterygii</taxon>
        <taxon>Neopterygii</taxon>
        <taxon>Teleostei</taxon>
        <taxon>Neoteleostei</taxon>
        <taxon>Acanthomorphata</taxon>
        <taxon>Eupercaria</taxon>
        <taxon>Perciformes</taxon>
        <taxon>Notothenioidei</taxon>
        <taxon>Channichthyidae</taxon>
        <taxon>Chaenocephalus</taxon>
    </lineage>
</organism>
<protein>
    <submittedName>
        <fullName evidence="1">Uncharacterized protein</fullName>
    </submittedName>
</protein>
<keyword evidence="2" id="KW-1185">Reference proteome</keyword>
<comment type="caution">
    <text evidence="1">The sequence shown here is derived from an EMBL/GenBank/DDBJ whole genome shotgun (WGS) entry which is preliminary data.</text>
</comment>
<dbReference type="EMBL" id="CM043802">
    <property type="protein sequence ID" value="KAI4808296.1"/>
    <property type="molecule type" value="Genomic_DNA"/>
</dbReference>
<proteinExistence type="predicted"/>
<evidence type="ECO:0000313" key="2">
    <source>
        <dbReference type="Proteomes" id="UP001057452"/>
    </source>
</evidence>
<reference evidence="1" key="1">
    <citation type="submission" date="2022-05" db="EMBL/GenBank/DDBJ databases">
        <title>Chromosome-level genome of Chaenocephalus aceratus.</title>
        <authorList>
            <person name="Park H."/>
        </authorList>
    </citation>
    <scope>NUCLEOTIDE SEQUENCE</scope>
    <source>
        <strain evidence="1">KU_202001</strain>
    </source>
</reference>
<accession>A0ACB9W614</accession>